<dbReference type="Proteomes" id="UP000054928">
    <property type="component" value="Unassembled WGS sequence"/>
</dbReference>
<name>A0A0P1AAW6_PLAHL</name>
<sequence length="80" mass="9059">MAIQELKKLEACRLRYNYLQHNSWDKISSVLSFAMNKMSSSSNLQSSLLNIKPVITIFSTVRYRMDNISKMVPGTASIAS</sequence>
<dbReference type="GeneID" id="59052893"/>
<dbReference type="EMBL" id="CCYD01000288">
    <property type="protein sequence ID" value="CEG37540.1"/>
    <property type="molecule type" value="Genomic_DNA"/>
</dbReference>
<dbReference type="AlphaFoldDB" id="A0A0P1AAW6"/>
<organism evidence="1 2">
    <name type="scientific">Plasmopara halstedii</name>
    <name type="common">Downy mildew of sunflower</name>
    <dbReference type="NCBI Taxonomy" id="4781"/>
    <lineage>
        <taxon>Eukaryota</taxon>
        <taxon>Sar</taxon>
        <taxon>Stramenopiles</taxon>
        <taxon>Oomycota</taxon>
        <taxon>Peronosporomycetes</taxon>
        <taxon>Peronosporales</taxon>
        <taxon>Peronosporaceae</taxon>
        <taxon>Plasmopara</taxon>
    </lineage>
</organism>
<proteinExistence type="predicted"/>
<evidence type="ECO:0000313" key="1">
    <source>
        <dbReference type="EMBL" id="CEG37540.1"/>
    </source>
</evidence>
<accession>A0A0P1AAW6</accession>
<dbReference type="RefSeq" id="XP_036263048.1">
    <property type="nucleotide sequence ID" value="XM_036407338.1"/>
</dbReference>
<keyword evidence="2" id="KW-1185">Reference proteome</keyword>
<reference evidence="2" key="1">
    <citation type="submission" date="2014-09" db="EMBL/GenBank/DDBJ databases">
        <authorList>
            <person name="Sharma Rahul"/>
            <person name="Thines Marco"/>
        </authorList>
    </citation>
    <scope>NUCLEOTIDE SEQUENCE [LARGE SCALE GENOMIC DNA]</scope>
</reference>
<evidence type="ECO:0000313" key="2">
    <source>
        <dbReference type="Proteomes" id="UP000054928"/>
    </source>
</evidence>
<protein>
    <submittedName>
        <fullName evidence="1">Uncharacterized protein</fullName>
    </submittedName>
</protein>